<dbReference type="Proteomes" id="UP001458880">
    <property type="component" value="Unassembled WGS sequence"/>
</dbReference>
<gene>
    <name evidence="1" type="ORF">QE152_g1844</name>
</gene>
<name>A0AAW1N3A8_POPJA</name>
<protein>
    <submittedName>
        <fullName evidence="1">Uncharacterized protein</fullName>
    </submittedName>
</protein>
<evidence type="ECO:0000313" key="1">
    <source>
        <dbReference type="EMBL" id="KAK9753676.1"/>
    </source>
</evidence>
<accession>A0AAW1N3A8</accession>
<evidence type="ECO:0000313" key="2">
    <source>
        <dbReference type="Proteomes" id="UP001458880"/>
    </source>
</evidence>
<dbReference type="EMBL" id="JASPKY010000011">
    <property type="protein sequence ID" value="KAK9753676.1"/>
    <property type="molecule type" value="Genomic_DNA"/>
</dbReference>
<dbReference type="AlphaFoldDB" id="A0AAW1N3A8"/>
<organism evidence="1 2">
    <name type="scientific">Popillia japonica</name>
    <name type="common">Japanese beetle</name>
    <dbReference type="NCBI Taxonomy" id="7064"/>
    <lineage>
        <taxon>Eukaryota</taxon>
        <taxon>Metazoa</taxon>
        <taxon>Ecdysozoa</taxon>
        <taxon>Arthropoda</taxon>
        <taxon>Hexapoda</taxon>
        <taxon>Insecta</taxon>
        <taxon>Pterygota</taxon>
        <taxon>Neoptera</taxon>
        <taxon>Endopterygota</taxon>
        <taxon>Coleoptera</taxon>
        <taxon>Polyphaga</taxon>
        <taxon>Scarabaeiformia</taxon>
        <taxon>Scarabaeidae</taxon>
        <taxon>Rutelinae</taxon>
        <taxon>Popillia</taxon>
    </lineage>
</organism>
<proteinExistence type="predicted"/>
<sequence length="89" mass="10193">MLPSEVPQTLRIATRGVENRKFRALSEEYNCFRPNAASDWVKYRRAFALLTFHGCSTPPIELRVVNTRVEQLLGASRLHRGSKQAKRPP</sequence>
<reference evidence="1 2" key="1">
    <citation type="journal article" date="2024" name="BMC Genomics">
        <title>De novo assembly and annotation of Popillia japonica's genome with initial clues to its potential as an invasive pest.</title>
        <authorList>
            <person name="Cucini C."/>
            <person name="Boschi S."/>
            <person name="Funari R."/>
            <person name="Cardaioli E."/>
            <person name="Iannotti N."/>
            <person name="Marturano G."/>
            <person name="Paoli F."/>
            <person name="Bruttini M."/>
            <person name="Carapelli A."/>
            <person name="Frati F."/>
            <person name="Nardi F."/>
        </authorList>
    </citation>
    <scope>NUCLEOTIDE SEQUENCE [LARGE SCALE GENOMIC DNA]</scope>
    <source>
        <strain evidence="1">DMR45628</strain>
    </source>
</reference>
<comment type="caution">
    <text evidence="1">The sequence shown here is derived from an EMBL/GenBank/DDBJ whole genome shotgun (WGS) entry which is preliminary data.</text>
</comment>
<keyword evidence="2" id="KW-1185">Reference proteome</keyword>